<dbReference type="PANTHER" id="PTHR11228:SF22">
    <property type="entry name" value="PEPTIDE BIOSYNTHESIS PROTEIN YYDG-RELATED"/>
    <property type="match status" value="1"/>
</dbReference>
<keyword evidence="2" id="KW-0949">S-adenosyl-L-methionine</keyword>
<dbReference type="Gene3D" id="3.20.20.70">
    <property type="entry name" value="Aldolase class I"/>
    <property type="match status" value="1"/>
</dbReference>
<dbReference type="CDD" id="cd01335">
    <property type="entry name" value="Radical_SAM"/>
    <property type="match status" value="1"/>
</dbReference>
<gene>
    <name evidence="7" type="ORF">DSCA_32540</name>
</gene>
<evidence type="ECO:0000256" key="5">
    <source>
        <dbReference type="ARBA" id="ARBA00023014"/>
    </source>
</evidence>
<keyword evidence="3" id="KW-0479">Metal-binding</keyword>
<dbReference type="EMBL" id="AP021874">
    <property type="protein sequence ID" value="BBO69324.1"/>
    <property type="molecule type" value="Genomic_DNA"/>
</dbReference>
<reference evidence="7 8" key="1">
    <citation type="submission" date="2019-11" db="EMBL/GenBank/DDBJ databases">
        <title>Comparative genomics of hydrocarbon-degrading Desulfosarcina strains.</title>
        <authorList>
            <person name="Watanabe M."/>
            <person name="Kojima H."/>
            <person name="Fukui M."/>
        </authorList>
    </citation>
    <scope>NUCLEOTIDE SEQUENCE [LARGE SCALE GENOMIC DNA]</scope>
    <source>
        <strain evidence="7 8">PL12</strain>
    </source>
</reference>
<evidence type="ECO:0000256" key="4">
    <source>
        <dbReference type="ARBA" id="ARBA00023004"/>
    </source>
</evidence>
<name>A0A5K7YST1_9BACT</name>
<evidence type="ECO:0000256" key="3">
    <source>
        <dbReference type="ARBA" id="ARBA00022723"/>
    </source>
</evidence>
<dbReference type="InterPro" id="IPR050377">
    <property type="entry name" value="Radical_SAM_PqqE_MftC-like"/>
</dbReference>
<dbReference type="SFLD" id="SFLDS00029">
    <property type="entry name" value="Radical_SAM"/>
    <property type="match status" value="1"/>
</dbReference>
<dbReference type="GO" id="GO:0051536">
    <property type="term" value="F:iron-sulfur cluster binding"/>
    <property type="evidence" value="ECO:0007669"/>
    <property type="project" value="UniProtKB-KW"/>
</dbReference>
<dbReference type="SFLD" id="SFLDG01067">
    <property type="entry name" value="SPASM/twitch_domain_containing"/>
    <property type="match status" value="1"/>
</dbReference>
<evidence type="ECO:0000256" key="1">
    <source>
        <dbReference type="ARBA" id="ARBA00001966"/>
    </source>
</evidence>
<keyword evidence="5" id="KW-0411">Iron-sulfur</keyword>
<dbReference type="Proteomes" id="UP000427906">
    <property type="component" value="Chromosome"/>
</dbReference>
<protein>
    <recommendedName>
        <fullName evidence="6">Radical SAM core domain-containing protein</fullName>
    </recommendedName>
</protein>
<dbReference type="Pfam" id="PF04055">
    <property type="entry name" value="Radical_SAM"/>
    <property type="match status" value="1"/>
</dbReference>
<dbReference type="KEGG" id="dalk:DSCA_32540"/>
<evidence type="ECO:0000256" key="2">
    <source>
        <dbReference type="ARBA" id="ARBA00022691"/>
    </source>
</evidence>
<dbReference type="PROSITE" id="PS51918">
    <property type="entry name" value="RADICAL_SAM"/>
    <property type="match status" value="1"/>
</dbReference>
<dbReference type="AlphaFoldDB" id="A0A5K7YST1"/>
<dbReference type="GO" id="GO:0046872">
    <property type="term" value="F:metal ion binding"/>
    <property type="evidence" value="ECO:0007669"/>
    <property type="project" value="UniProtKB-KW"/>
</dbReference>
<proteinExistence type="predicted"/>
<dbReference type="SUPFAM" id="SSF102114">
    <property type="entry name" value="Radical SAM enzymes"/>
    <property type="match status" value="1"/>
</dbReference>
<comment type="cofactor">
    <cofactor evidence="1">
        <name>[4Fe-4S] cluster</name>
        <dbReference type="ChEBI" id="CHEBI:49883"/>
    </cofactor>
</comment>
<dbReference type="SFLD" id="SFLDG01386">
    <property type="entry name" value="main_SPASM_domain-containing"/>
    <property type="match status" value="1"/>
</dbReference>
<keyword evidence="8" id="KW-1185">Reference proteome</keyword>
<organism evidence="7 8">
    <name type="scientific">Desulfosarcina alkanivorans</name>
    <dbReference type="NCBI Taxonomy" id="571177"/>
    <lineage>
        <taxon>Bacteria</taxon>
        <taxon>Pseudomonadati</taxon>
        <taxon>Thermodesulfobacteriota</taxon>
        <taxon>Desulfobacteria</taxon>
        <taxon>Desulfobacterales</taxon>
        <taxon>Desulfosarcinaceae</taxon>
        <taxon>Desulfosarcina</taxon>
    </lineage>
</organism>
<accession>A0A5K7YST1</accession>
<dbReference type="InterPro" id="IPR058240">
    <property type="entry name" value="rSAM_sf"/>
</dbReference>
<dbReference type="GO" id="GO:0003824">
    <property type="term" value="F:catalytic activity"/>
    <property type="evidence" value="ECO:0007669"/>
    <property type="project" value="InterPro"/>
</dbReference>
<sequence>MRKTVSFTRHSANVFFHLLTRCNLRCRHCYINPDQHGRNTLDIDTIDRWLTLFARRHPESNVIFLGGEPTLHPDLSTAVRRSRALGYASVTIDTNGYLFHDILDRVSPDEVDYFSFSLDGPSPSINDPLRGSGSFEHCTRGIAAAKERGFAVSLIYTVSRANIDHLARMPTLLDELGVDRFFIQVIGVRGEWAEDPRHRDALAQVDRDTWLAVIPQVAESVARRGITVTFPKVFLEPDEPFECAGLVADNYFIFPNGRVYRCPLCEDYPLHSLEIRDDRLVAAAKVNEADLFPLCIPEGCVMNRIIQPRNLPPADGGKPAYKIACCMLKEEITP</sequence>
<dbReference type="PANTHER" id="PTHR11228">
    <property type="entry name" value="RADICAL SAM DOMAIN PROTEIN"/>
    <property type="match status" value="1"/>
</dbReference>
<evidence type="ECO:0000313" key="7">
    <source>
        <dbReference type="EMBL" id="BBO69324.1"/>
    </source>
</evidence>
<dbReference type="InterPro" id="IPR007197">
    <property type="entry name" value="rSAM"/>
</dbReference>
<evidence type="ECO:0000313" key="8">
    <source>
        <dbReference type="Proteomes" id="UP000427906"/>
    </source>
</evidence>
<evidence type="ECO:0000259" key="6">
    <source>
        <dbReference type="PROSITE" id="PS51918"/>
    </source>
</evidence>
<dbReference type="RefSeq" id="WP_155317375.1">
    <property type="nucleotide sequence ID" value="NZ_AP021874.1"/>
</dbReference>
<feature type="domain" description="Radical SAM core" evidence="6">
    <location>
        <begin position="6"/>
        <end position="224"/>
    </location>
</feature>
<dbReference type="OrthoDB" id="9782387at2"/>
<keyword evidence="4" id="KW-0408">Iron</keyword>
<dbReference type="InterPro" id="IPR013785">
    <property type="entry name" value="Aldolase_TIM"/>
</dbReference>